<dbReference type="PANTHER" id="PTHR12894">
    <property type="entry name" value="CNH DOMAIN CONTAINING"/>
    <property type="match status" value="1"/>
</dbReference>
<dbReference type="PANTHER" id="PTHR12894:SF27">
    <property type="entry name" value="TRANSFORMING GROWTH FACTOR-BETA RECEPTOR-ASSOCIATED PROTEIN 1"/>
    <property type="match status" value="1"/>
</dbReference>
<evidence type="ECO:0000256" key="4">
    <source>
        <dbReference type="ARBA" id="ARBA00022927"/>
    </source>
</evidence>
<keyword evidence="3" id="KW-0963">Cytoplasm</keyword>
<feature type="compositionally biased region" description="Basic and acidic residues" evidence="5">
    <location>
        <begin position="531"/>
        <end position="547"/>
    </location>
</feature>
<dbReference type="GO" id="GO:0034058">
    <property type="term" value="P:endosomal vesicle fusion"/>
    <property type="evidence" value="ECO:0007669"/>
    <property type="project" value="TreeGrafter"/>
</dbReference>
<keyword evidence="2" id="KW-0813">Transport</keyword>
<evidence type="ECO:0000256" key="3">
    <source>
        <dbReference type="ARBA" id="ARBA00022490"/>
    </source>
</evidence>
<dbReference type="PROSITE" id="PS50219">
    <property type="entry name" value="CNH"/>
    <property type="match status" value="1"/>
</dbReference>
<dbReference type="Proteomes" id="UP000324241">
    <property type="component" value="Unassembled WGS sequence"/>
</dbReference>
<evidence type="ECO:0000313" key="8">
    <source>
        <dbReference type="EMBL" id="THC96615.1"/>
    </source>
</evidence>
<dbReference type="STRING" id="1220188.A0A4S3JMA4"/>
<dbReference type="GO" id="GO:0015031">
    <property type="term" value="P:protein transport"/>
    <property type="evidence" value="ECO:0007669"/>
    <property type="project" value="UniProtKB-KW"/>
</dbReference>
<keyword evidence="4" id="KW-0653">Protein transport</keyword>
<comment type="caution">
    <text evidence="8">The sequence shown here is derived from an EMBL/GenBank/DDBJ whole genome shotgun (WGS) entry which is preliminary data.</text>
</comment>
<gene>
    <name evidence="7" type="ORF">ATNIH1004_000556</name>
    <name evidence="8" type="ORF">EYZ11_003907</name>
</gene>
<name>A0A4S3JMA4_9EURO</name>
<dbReference type="VEuPathDB" id="FungiDB:EYZ11_003907"/>
<feature type="region of interest" description="Disordered" evidence="5">
    <location>
        <begin position="521"/>
        <end position="547"/>
    </location>
</feature>
<comment type="subcellular location">
    <subcellularLocation>
        <location evidence="1">Cytoplasm</location>
    </subcellularLocation>
</comment>
<dbReference type="EMBL" id="SOSA01000106">
    <property type="protein sequence ID" value="THC96615.1"/>
    <property type="molecule type" value="Genomic_DNA"/>
</dbReference>
<dbReference type="Proteomes" id="UP000308092">
    <property type="component" value="Unassembled WGS sequence"/>
</dbReference>
<dbReference type="GO" id="GO:0006914">
    <property type="term" value="P:autophagy"/>
    <property type="evidence" value="ECO:0007669"/>
    <property type="project" value="TreeGrafter"/>
</dbReference>
<feature type="compositionally biased region" description="Polar residues" evidence="5">
    <location>
        <begin position="281"/>
        <end position="304"/>
    </location>
</feature>
<evidence type="ECO:0000259" key="6">
    <source>
        <dbReference type="PROSITE" id="PS50219"/>
    </source>
</evidence>
<feature type="compositionally biased region" description="Polar residues" evidence="5">
    <location>
        <begin position="313"/>
        <end position="325"/>
    </location>
</feature>
<dbReference type="GO" id="GO:0005737">
    <property type="term" value="C:cytoplasm"/>
    <property type="evidence" value="ECO:0007669"/>
    <property type="project" value="UniProtKB-SubCell"/>
</dbReference>
<feature type="region of interest" description="Disordered" evidence="5">
    <location>
        <begin position="281"/>
        <end position="357"/>
    </location>
</feature>
<dbReference type="OrthoDB" id="5325112at2759"/>
<reference evidence="7 10" key="2">
    <citation type="submission" date="2019-08" db="EMBL/GenBank/DDBJ databases">
        <title>The genome sequence of a newly discovered highly antifungal drug resistant Aspergillus species, Aspergillus tanneri NIH 1004.</title>
        <authorList>
            <person name="Mounaud S."/>
            <person name="Singh I."/>
            <person name="Joardar V."/>
            <person name="Pakala S."/>
            <person name="Pakala S."/>
            <person name="Venepally P."/>
            <person name="Chung J.K."/>
            <person name="Losada L."/>
            <person name="Nierman W.C."/>
        </authorList>
    </citation>
    <scope>NUCLEOTIDE SEQUENCE [LARGE SCALE GENOMIC DNA]</scope>
    <source>
        <strain evidence="7 10">NIH1004</strain>
    </source>
</reference>
<sequence length="1217" mass="135493">MVSEDDGAGPRKRRRITPPKAAPYMLRPLLDQVPLTPDDPNDDIHITSVEYWNDNLYIGTSTAEILHFVCLPSDPSDNANESSFILASRLPIPFSRTATTPLKPQGVQQIVLLPAVNKACVLCNGTVTFYMLPELSPAFSNTKVNNCHWIGGLDLNAVPDDHGVPVIMVATQNKIMLVQLGDRARCIRNIEFPGCLEASRRGIIACAADGHNYSLLDVEHQQKIPLFPISFLNEAFEPGRVEDMPSSSPHPFPNSLPTEGHSRNRSSSLNTLAGMLQPNHQAISQDRSSSVTPELSPDSGTPSRSRSRERDTSPSPRISSENAARTSSSPSDDLKPLPPLPKQPSTQLKPHVLSPTPSEFLLVRGTDTTEPGVGMFVNMDGDVDRGTITFHRYPESIVIDKGDENNLINPSDDTRDELILAVIGTKQDGKPHKFIEVQLWDADPGEAEEHKSWVEIPFTHSTPSPPVGLCHTMSPSQLEIGELGRVMQMVRFKTPSLSPHVPATDPRTQASIEQLQKEKELFEPQELTDLDGSKKGDTSGRSWEAERNAEERKIARHLGKSQSSLVMWAGSTIWRVVKNPLTAQLDEALQNAQELVDGGHRALNRNAITDIIDFVRDAEPRSEAEFLGLNYIKQKASMLLFGDLIFMDSKSRHESTIQATENALVTGSLDPRLALLLVPLLRCEVLQGPQGIWVHAGLAEIAEAYVQMKEREENMISSTAFDSDIMDMVKRFLFSWQQKRGYESITDKTYIFDSVDGALLHLLLEQDSNMTTERYPSSPVRAELNRLVDGWKGNFERAVTLLENYKRLFVLSRLYQSQKMSRNVLKTWRRIIEGENDSGGEVSPAGIEAQMRRYLVKIKDAQLVEEYGSWLAQRNPYLGIQVFADHASRVKLEPAGVVGLLKERAPNAVQEYLEHLVFSKNLMQYADDLLSYYLDTVLSVLESSPAARASLTESYSTYRALQPPKPTYMNFITENTPSEPWWQSRLRLLQLLGGGSSSQFSSTPTPTLTYSIPAVLARIEPFQNELVSESVILDGLQGRHREALRLLTHGLGDYDSAVRYCLLGGPRSTSATGALTEFAEHSLQSELFGYLLDEFLRIEDMSERLDRTSDLLARFASWFDVSEVLRLIPDDWSVDILSGFLAHVFRMLVTQSRETRIERALSASLNLRVGAEYIEGVEKVGGWVEDGDGVRQLKAPPSGTVEGSDFGDMVEAGDMNR</sequence>
<evidence type="ECO:0000313" key="10">
    <source>
        <dbReference type="Proteomes" id="UP000324241"/>
    </source>
</evidence>
<organism evidence="8 9">
    <name type="scientific">Aspergillus tanneri</name>
    <dbReference type="NCBI Taxonomy" id="1220188"/>
    <lineage>
        <taxon>Eukaryota</taxon>
        <taxon>Fungi</taxon>
        <taxon>Dikarya</taxon>
        <taxon>Ascomycota</taxon>
        <taxon>Pezizomycotina</taxon>
        <taxon>Eurotiomycetes</taxon>
        <taxon>Eurotiomycetidae</taxon>
        <taxon>Eurotiales</taxon>
        <taxon>Aspergillaceae</taxon>
        <taxon>Aspergillus</taxon>
        <taxon>Aspergillus subgen. Circumdati</taxon>
    </lineage>
</organism>
<feature type="region of interest" description="Disordered" evidence="5">
    <location>
        <begin position="240"/>
        <end position="266"/>
    </location>
</feature>
<dbReference type="InterPro" id="IPR001180">
    <property type="entry name" value="CNH_dom"/>
</dbReference>
<dbReference type="InterPro" id="IPR032914">
    <property type="entry name" value="Vam6/VPS39/TRAP1"/>
</dbReference>
<keyword evidence="9" id="KW-1185">Reference proteome</keyword>
<proteinExistence type="predicted"/>
<protein>
    <recommendedName>
        <fullName evidence="6">CNH domain-containing protein</fullName>
    </recommendedName>
</protein>
<dbReference type="AlphaFoldDB" id="A0A4S3JMA4"/>
<feature type="domain" description="CNH" evidence="6">
    <location>
        <begin position="43"/>
        <end position="441"/>
    </location>
</feature>
<dbReference type="RefSeq" id="XP_033431025.1">
    <property type="nucleotide sequence ID" value="XM_033565268.1"/>
</dbReference>
<dbReference type="GO" id="GO:0016020">
    <property type="term" value="C:membrane"/>
    <property type="evidence" value="ECO:0007669"/>
    <property type="project" value="TreeGrafter"/>
</dbReference>
<evidence type="ECO:0000256" key="1">
    <source>
        <dbReference type="ARBA" id="ARBA00004496"/>
    </source>
</evidence>
<accession>A0A4S3JMA4</accession>
<evidence type="ECO:0000313" key="7">
    <source>
        <dbReference type="EMBL" id="KAA8651664.1"/>
    </source>
</evidence>
<evidence type="ECO:0000256" key="5">
    <source>
        <dbReference type="SAM" id="MobiDB-lite"/>
    </source>
</evidence>
<evidence type="ECO:0000313" key="9">
    <source>
        <dbReference type="Proteomes" id="UP000308092"/>
    </source>
</evidence>
<dbReference type="GeneID" id="54323258"/>
<reference evidence="8 9" key="1">
    <citation type="submission" date="2019-03" db="EMBL/GenBank/DDBJ databases">
        <title>The genome sequence of a newly discovered highly antifungal drug resistant Aspergillus species, Aspergillus tanneri NIH 1004.</title>
        <authorList>
            <person name="Mounaud S."/>
            <person name="Singh I."/>
            <person name="Joardar V."/>
            <person name="Pakala S."/>
            <person name="Pakala S."/>
            <person name="Venepally P."/>
            <person name="Hoover J."/>
            <person name="Nierman W."/>
            <person name="Chung J."/>
            <person name="Losada L."/>
        </authorList>
    </citation>
    <scope>NUCLEOTIDE SEQUENCE [LARGE SCALE GENOMIC DNA]</scope>
    <source>
        <strain evidence="8 9">NIH1004</strain>
    </source>
</reference>
<evidence type="ECO:0000256" key="2">
    <source>
        <dbReference type="ARBA" id="ARBA00022448"/>
    </source>
</evidence>
<dbReference type="EMBL" id="QUQM01000002">
    <property type="protein sequence ID" value="KAA8651664.1"/>
    <property type="molecule type" value="Genomic_DNA"/>
</dbReference>